<dbReference type="GO" id="GO:0005737">
    <property type="term" value="C:cytoplasm"/>
    <property type="evidence" value="ECO:0007669"/>
    <property type="project" value="UniProtKB-SubCell"/>
</dbReference>
<sequence>MEAPILFYEPGSPPCRVVLMFLLENGIPHKIQRIKLFEKDHLKPEYQKVNPFQKVPAIQDEDGFYLAESHAILKYLVRTRASMVQEHWYPSDPRKRAKIDELLDWHHSSLSWCTKVTVWNAVMVAKFMKQPQSVSIPVVEFALDRVKKSLATLEQLIGDGPFMIKGMEQPSIADLSIFVEIDNLRLLPSNVLAYIQTNTPTSNAIEDRNSRYYFSWTEYPRLCRWMERMRQLKSYSQVHQSFEKVVAMLHPSTTNRNAFAKI</sequence>
<gene>
    <name evidence="5" type="ORF">GAYE_PCTG70G1490</name>
</gene>
<dbReference type="InterPro" id="IPR036249">
    <property type="entry name" value="Thioredoxin-like_sf"/>
</dbReference>
<dbReference type="PROSITE" id="PS50405">
    <property type="entry name" value="GST_CTER"/>
    <property type="match status" value="1"/>
</dbReference>
<dbReference type="InterPro" id="IPR010987">
    <property type="entry name" value="Glutathione-S-Trfase_C-like"/>
</dbReference>
<feature type="domain" description="GST N-terminal" evidence="3">
    <location>
        <begin position="2"/>
        <end position="84"/>
    </location>
</feature>
<evidence type="ECO:0000259" key="3">
    <source>
        <dbReference type="PROSITE" id="PS50404"/>
    </source>
</evidence>
<dbReference type="AlphaFoldDB" id="A0AAV9I8D9"/>
<dbReference type="Gene3D" id="1.20.1050.10">
    <property type="match status" value="1"/>
</dbReference>
<dbReference type="PANTHER" id="PTHR43917">
    <property type="match status" value="1"/>
</dbReference>
<dbReference type="InterPro" id="IPR004045">
    <property type="entry name" value="Glutathione_S-Trfase_N"/>
</dbReference>
<dbReference type="SUPFAM" id="SSF47616">
    <property type="entry name" value="GST C-terminal domain-like"/>
    <property type="match status" value="1"/>
</dbReference>
<protein>
    <recommendedName>
        <fullName evidence="7">Glutathione transferase</fullName>
    </recommendedName>
</protein>
<dbReference type="PANTHER" id="PTHR43917:SF8">
    <property type="entry name" value="GH16740P-RELATED"/>
    <property type="match status" value="1"/>
</dbReference>
<evidence type="ECO:0000313" key="6">
    <source>
        <dbReference type="Proteomes" id="UP001300502"/>
    </source>
</evidence>
<evidence type="ECO:0000256" key="2">
    <source>
        <dbReference type="ARBA" id="ARBA00022490"/>
    </source>
</evidence>
<dbReference type="SUPFAM" id="SSF52833">
    <property type="entry name" value="Thioredoxin-like"/>
    <property type="match status" value="1"/>
</dbReference>
<dbReference type="Gene3D" id="3.40.30.10">
    <property type="entry name" value="Glutaredoxin"/>
    <property type="match status" value="1"/>
</dbReference>
<dbReference type="Proteomes" id="UP001300502">
    <property type="component" value="Unassembled WGS sequence"/>
</dbReference>
<dbReference type="InterPro" id="IPR036282">
    <property type="entry name" value="Glutathione-S-Trfase_C_sf"/>
</dbReference>
<dbReference type="SFLD" id="SFLDG00358">
    <property type="entry name" value="Main_(cytGST)"/>
    <property type="match status" value="1"/>
</dbReference>
<dbReference type="EMBL" id="JANCYU010000017">
    <property type="protein sequence ID" value="KAK4523594.1"/>
    <property type="molecule type" value="Genomic_DNA"/>
</dbReference>
<keyword evidence="2" id="KW-0963">Cytoplasm</keyword>
<comment type="subcellular location">
    <subcellularLocation>
        <location evidence="1">Cytoplasm</location>
    </subcellularLocation>
</comment>
<evidence type="ECO:0000259" key="4">
    <source>
        <dbReference type="PROSITE" id="PS50405"/>
    </source>
</evidence>
<dbReference type="InterPro" id="IPR040079">
    <property type="entry name" value="Glutathione_S-Trfase"/>
</dbReference>
<organism evidence="5 6">
    <name type="scientific">Galdieria yellowstonensis</name>
    <dbReference type="NCBI Taxonomy" id="3028027"/>
    <lineage>
        <taxon>Eukaryota</taxon>
        <taxon>Rhodophyta</taxon>
        <taxon>Bangiophyceae</taxon>
        <taxon>Galdieriales</taxon>
        <taxon>Galdieriaceae</taxon>
        <taxon>Galdieria</taxon>
    </lineage>
</organism>
<dbReference type="Pfam" id="PF13409">
    <property type="entry name" value="GST_N_2"/>
    <property type="match status" value="1"/>
</dbReference>
<accession>A0AAV9I8D9</accession>
<evidence type="ECO:0000313" key="5">
    <source>
        <dbReference type="EMBL" id="KAK4523594.1"/>
    </source>
</evidence>
<dbReference type="PROSITE" id="PS50404">
    <property type="entry name" value="GST_NTER"/>
    <property type="match status" value="1"/>
</dbReference>
<feature type="domain" description="GST C-terminal" evidence="4">
    <location>
        <begin position="92"/>
        <end position="259"/>
    </location>
</feature>
<keyword evidence="6" id="KW-1185">Reference proteome</keyword>
<reference evidence="5 6" key="1">
    <citation type="submission" date="2022-07" db="EMBL/GenBank/DDBJ databases">
        <title>Genome-wide signatures of adaptation to extreme environments.</title>
        <authorList>
            <person name="Cho C.H."/>
            <person name="Yoon H.S."/>
        </authorList>
    </citation>
    <scope>NUCLEOTIDE SEQUENCE [LARGE SCALE GENOMIC DNA]</scope>
    <source>
        <strain evidence="5 6">108.79 E11</strain>
    </source>
</reference>
<dbReference type="SFLD" id="SFLDS00019">
    <property type="entry name" value="Glutathione_Transferase_(cytos"/>
    <property type="match status" value="1"/>
</dbReference>
<evidence type="ECO:0000256" key="1">
    <source>
        <dbReference type="ARBA" id="ARBA00004496"/>
    </source>
</evidence>
<name>A0AAV9I8D9_9RHOD</name>
<comment type="caution">
    <text evidence="5">The sequence shown here is derived from an EMBL/GenBank/DDBJ whole genome shotgun (WGS) entry which is preliminary data.</text>
</comment>
<dbReference type="InterPro" id="IPR051369">
    <property type="entry name" value="GST_Theta"/>
</dbReference>
<evidence type="ECO:0008006" key="7">
    <source>
        <dbReference type="Google" id="ProtNLM"/>
    </source>
</evidence>
<proteinExistence type="predicted"/>